<organism evidence="1 2">
    <name type="scientific">Pedococcus cremeus</name>
    <dbReference type="NCBI Taxonomy" id="587636"/>
    <lineage>
        <taxon>Bacteria</taxon>
        <taxon>Bacillati</taxon>
        <taxon>Actinomycetota</taxon>
        <taxon>Actinomycetes</taxon>
        <taxon>Micrococcales</taxon>
        <taxon>Intrasporangiaceae</taxon>
        <taxon>Pedococcus</taxon>
    </lineage>
</organism>
<dbReference type="STRING" id="587636.SAMN05216199_2752"/>
<accession>A0A1H9W3G9</accession>
<protein>
    <recommendedName>
        <fullName evidence="3">Lipoprotein LpqN</fullName>
    </recommendedName>
</protein>
<dbReference type="EMBL" id="FOHB01000004">
    <property type="protein sequence ID" value="SES28291.1"/>
    <property type="molecule type" value="Genomic_DNA"/>
</dbReference>
<keyword evidence="2" id="KW-1185">Reference proteome</keyword>
<dbReference type="OrthoDB" id="5110812at2"/>
<name>A0A1H9W3G9_9MICO</name>
<dbReference type="Proteomes" id="UP000199019">
    <property type="component" value="Unassembled WGS sequence"/>
</dbReference>
<evidence type="ECO:0008006" key="3">
    <source>
        <dbReference type="Google" id="ProtNLM"/>
    </source>
</evidence>
<evidence type="ECO:0000313" key="2">
    <source>
        <dbReference type="Proteomes" id="UP000199019"/>
    </source>
</evidence>
<evidence type="ECO:0000313" key="1">
    <source>
        <dbReference type="EMBL" id="SES28291.1"/>
    </source>
</evidence>
<reference evidence="2" key="1">
    <citation type="submission" date="2016-10" db="EMBL/GenBank/DDBJ databases">
        <authorList>
            <person name="Varghese N."/>
            <person name="Submissions S."/>
        </authorList>
    </citation>
    <scope>NUCLEOTIDE SEQUENCE [LARGE SCALE GENOMIC DNA]</scope>
    <source>
        <strain evidence="2">CGMCC 1.6963</strain>
    </source>
</reference>
<proteinExistence type="predicted"/>
<dbReference type="Gene3D" id="3.40.1000.10">
    <property type="entry name" value="Mog1/PsbP, alpha/beta/alpha sandwich"/>
    <property type="match status" value="1"/>
</dbReference>
<gene>
    <name evidence="1" type="ORF">SAMN05216199_2752</name>
</gene>
<dbReference type="AlphaFoldDB" id="A0A1H9W3G9"/>
<dbReference type="RefSeq" id="WP_091758998.1">
    <property type="nucleotide sequence ID" value="NZ_FOHB01000004.1"/>
</dbReference>
<sequence>MTTLSYPSDRFPAPPSVSVDVPDDWEPVSVPSVALATKQSGEQLFTPNVIVRLGTRSALDQPADALLELAGAVEGRQDARIGEMQHVELGGLSFVRVDVAWTDPRGIAIRQHHLFTGLPREDSLQDFVHLTGSVGGPEADGDEAVVLKVLESVRVTR</sequence>